<reference evidence="3" key="1">
    <citation type="submission" date="2022-11" db="UniProtKB">
        <authorList>
            <consortium name="WormBaseParasite"/>
        </authorList>
    </citation>
    <scope>IDENTIFICATION</scope>
</reference>
<name>A0A914D8A5_9BILA</name>
<dbReference type="Proteomes" id="UP000887540">
    <property type="component" value="Unplaced"/>
</dbReference>
<organism evidence="2 3">
    <name type="scientific">Acrobeloides nanus</name>
    <dbReference type="NCBI Taxonomy" id="290746"/>
    <lineage>
        <taxon>Eukaryota</taxon>
        <taxon>Metazoa</taxon>
        <taxon>Ecdysozoa</taxon>
        <taxon>Nematoda</taxon>
        <taxon>Chromadorea</taxon>
        <taxon>Rhabditida</taxon>
        <taxon>Tylenchina</taxon>
        <taxon>Cephalobomorpha</taxon>
        <taxon>Cephaloboidea</taxon>
        <taxon>Cephalobidae</taxon>
        <taxon>Acrobeloides</taxon>
    </lineage>
</organism>
<keyword evidence="2" id="KW-1185">Reference proteome</keyword>
<evidence type="ECO:0000313" key="3">
    <source>
        <dbReference type="WBParaSite" id="ACRNAN_scaffold20961.g26629.t1"/>
    </source>
</evidence>
<dbReference type="WBParaSite" id="ACRNAN_scaffold20961.g26629.t1">
    <property type="protein sequence ID" value="ACRNAN_scaffold20961.g26629.t1"/>
    <property type="gene ID" value="ACRNAN_scaffold20961.g26629"/>
</dbReference>
<proteinExistence type="predicted"/>
<evidence type="ECO:0000313" key="2">
    <source>
        <dbReference type="Proteomes" id="UP000887540"/>
    </source>
</evidence>
<feature type="region of interest" description="Disordered" evidence="1">
    <location>
        <begin position="1"/>
        <end position="25"/>
    </location>
</feature>
<sequence length="159" mass="19074">MSEPEDDINNNPQVHSKNNRRIDTRRVENRLIQLESRLEKAREARDQYLDFMKSKYPEWQPPKIITYRSRSSGPPRARPNYHNRPKFYEDDLHRGKNFYPRGYYEDHHPSPQRPPPVRSSLLGRLETSQYFWNNSTSQQARQPEPWRANFLAVNEPIPS</sequence>
<protein>
    <submittedName>
        <fullName evidence="3">Uncharacterized protein</fullName>
    </submittedName>
</protein>
<evidence type="ECO:0000256" key="1">
    <source>
        <dbReference type="SAM" id="MobiDB-lite"/>
    </source>
</evidence>
<accession>A0A914D8A5</accession>
<feature type="region of interest" description="Disordered" evidence="1">
    <location>
        <begin position="65"/>
        <end position="120"/>
    </location>
</feature>
<dbReference type="AlphaFoldDB" id="A0A914D8A5"/>